<dbReference type="PROSITE" id="PS50005">
    <property type="entry name" value="TPR"/>
    <property type="match status" value="3"/>
</dbReference>
<accession>A0A4Q7E7W9</accession>
<evidence type="ECO:0000256" key="3">
    <source>
        <dbReference type="ARBA" id="ARBA00022490"/>
    </source>
</evidence>
<dbReference type="GO" id="GO:0005871">
    <property type="term" value="C:kinesin complex"/>
    <property type="evidence" value="ECO:0007669"/>
    <property type="project" value="InterPro"/>
</dbReference>
<feature type="domain" description="TIR" evidence="12">
    <location>
        <begin position="27"/>
        <end position="159"/>
    </location>
</feature>
<dbReference type="GO" id="GO:0005874">
    <property type="term" value="C:microtubule"/>
    <property type="evidence" value="ECO:0007669"/>
    <property type="project" value="UniProtKB-KW"/>
</dbReference>
<dbReference type="SMART" id="SM00028">
    <property type="entry name" value="TPR"/>
    <property type="match status" value="6"/>
</dbReference>
<dbReference type="GO" id="GO:0007018">
    <property type="term" value="P:microtubule-based movement"/>
    <property type="evidence" value="ECO:0007669"/>
    <property type="project" value="TreeGrafter"/>
</dbReference>
<keyword evidence="9" id="KW-0206">Cytoskeleton</keyword>
<dbReference type="GO" id="GO:0019894">
    <property type="term" value="F:kinesin binding"/>
    <property type="evidence" value="ECO:0007669"/>
    <property type="project" value="TreeGrafter"/>
</dbReference>
<keyword evidence="13" id="KW-0675">Receptor</keyword>
<dbReference type="InterPro" id="IPR027417">
    <property type="entry name" value="P-loop_NTPase"/>
</dbReference>
<dbReference type="PANTHER" id="PTHR45783">
    <property type="entry name" value="KINESIN LIGHT CHAIN"/>
    <property type="match status" value="1"/>
</dbReference>
<dbReference type="EMBL" id="QVFV01000002">
    <property type="protein sequence ID" value="RZM78618.1"/>
    <property type="molecule type" value="Genomic_DNA"/>
</dbReference>
<evidence type="ECO:0000313" key="13">
    <source>
        <dbReference type="EMBL" id="RZM78618.1"/>
    </source>
</evidence>
<evidence type="ECO:0000256" key="8">
    <source>
        <dbReference type="ARBA" id="ARBA00023175"/>
    </source>
</evidence>
<dbReference type="Pfam" id="PF00931">
    <property type="entry name" value="NB-ARC"/>
    <property type="match status" value="1"/>
</dbReference>
<dbReference type="RefSeq" id="WP_130199363.1">
    <property type="nucleotide sequence ID" value="NZ_QVFV01000002.1"/>
</dbReference>
<name>A0A4Q7E7W9_9CYAN</name>
<dbReference type="GO" id="GO:0043531">
    <property type="term" value="F:ADP binding"/>
    <property type="evidence" value="ECO:0007669"/>
    <property type="project" value="InterPro"/>
</dbReference>
<evidence type="ECO:0000256" key="4">
    <source>
        <dbReference type="ARBA" id="ARBA00022701"/>
    </source>
</evidence>
<dbReference type="Pfam" id="PF13424">
    <property type="entry name" value="TPR_12"/>
    <property type="match status" value="3"/>
</dbReference>
<keyword evidence="4" id="KW-0493">Microtubule</keyword>
<dbReference type="SUPFAM" id="SSF48452">
    <property type="entry name" value="TPR-like"/>
    <property type="match status" value="1"/>
</dbReference>
<evidence type="ECO:0000256" key="11">
    <source>
        <dbReference type="SAM" id="MobiDB-lite"/>
    </source>
</evidence>
<sequence length="875" mass="96804">MVRDERGRLAVDERSPFICRCAVSAIAVKNFFISYNRADQTWAEWIAWVLEEQGYTAVIDVWDFRPGSNFALAMQEAAAGAQVTVMVLSEHYLQGLYTQPEWAAAFAQDPTGAERRLLPIRVGECQPTGLLRPQIYVDLVGQSEAEAERLLLNALKERGKPDLRPSFPGGTPTAERVTPQKGTFPGKSSCVNNLPRSGAVAFVGRDEDLKQLHEQLQQTERLAITAIRGMGGIGKTELALQYAKAQLKANTYPGGICWLSAKEQNLGTEIVNFATDQLQLAVPTDIDLGRQAQLCWRQWPTAGEVLVVIDDVSGRDDIAAYRTIQPYLPPDQSRFTVLLTTRLHLGASIRSFEIKVLSEAAALALLASLIGAERLDAEREIAAALCEWLGYLPLGLELVGRFLQRKPTWTLAQLQARLEAERLAARALGQARPDMTADHESVAAAFELSWQDLDAPVQALAYRLSLFALAPIPWGWLVEWADNTDPDDLEDWRDEGLINRSLLNWVGSDTVQLHQLIREFFRHKLEGWAEAEGLKRDYCQRMVSLAEQIPQTPTRDQILALTPAIPHLAEAATTWQAWLADDSLDWPFIGLGRFYEGQGDYGQTEPWYQDGLAATRDRFGETHPAVATSLNNLAALYQSQGRYEAAEPLYQEALAMMKALLGEAHPLVATSLNNLAGLYESQGRYEAAEPLYQEALAMMKALLGETHPSVATSLNNLAGLYESQGRYEAAEPLYQEALAMMKALLGEAHPSVATSLNNLAGLYRSQGRYEAAEPLYLQAMQIDVAALGEDHPDTAIDFANLAGLFTTLDRYTDAEGFYIMALSVFVQKLGEDHPYIQATWQGFFGLVAKVVEAGQSDLLSDHPLTQSLLQQLQQS</sequence>
<dbReference type="SUPFAM" id="SSF52540">
    <property type="entry name" value="P-loop containing nucleoside triphosphate hydrolases"/>
    <property type="match status" value="1"/>
</dbReference>
<proteinExistence type="inferred from homology"/>
<feature type="region of interest" description="Disordered" evidence="11">
    <location>
        <begin position="161"/>
        <end position="189"/>
    </location>
</feature>
<dbReference type="Gene3D" id="1.25.40.10">
    <property type="entry name" value="Tetratricopeptide repeat domain"/>
    <property type="match status" value="3"/>
</dbReference>
<dbReference type="Gene3D" id="3.40.50.10140">
    <property type="entry name" value="Toll/interleukin-1 receptor homology (TIR) domain"/>
    <property type="match status" value="1"/>
</dbReference>
<dbReference type="SMART" id="SM00255">
    <property type="entry name" value="TIR"/>
    <property type="match status" value="1"/>
</dbReference>
<reference evidence="13 14" key="1">
    <citation type="submission" date="2018-11" db="EMBL/GenBank/DDBJ databases">
        <title>Whole genome sequencing of an environmental sample.</title>
        <authorList>
            <person name="Sarangi A.N."/>
            <person name="Singh D."/>
            <person name="Tripathy S."/>
        </authorList>
    </citation>
    <scope>NUCLEOTIDE SEQUENCE [LARGE SCALE GENOMIC DNA]</scope>
    <source>
        <strain evidence="13 14">Lakshadweep</strain>
    </source>
</reference>
<dbReference type="InterPro" id="IPR011990">
    <property type="entry name" value="TPR-like_helical_dom_sf"/>
</dbReference>
<dbReference type="InterPro" id="IPR000157">
    <property type="entry name" value="TIR_dom"/>
</dbReference>
<dbReference type="InterPro" id="IPR035897">
    <property type="entry name" value="Toll_tir_struct_dom_sf"/>
</dbReference>
<evidence type="ECO:0000256" key="6">
    <source>
        <dbReference type="ARBA" id="ARBA00022803"/>
    </source>
</evidence>
<keyword evidence="3" id="KW-0963">Cytoplasm</keyword>
<dbReference type="InterPro" id="IPR019734">
    <property type="entry name" value="TPR_rpt"/>
</dbReference>
<dbReference type="OrthoDB" id="3193074at2"/>
<keyword evidence="14" id="KW-1185">Reference proteome</keyword>
<dbReference type="SUPFAM" id="SSF52200">
    <property type="entry name" value="Toll/Interleukin receptor TIR domain"/>
    <property type="match status" value="1"/>
</dbReference>
<comment type="subcellular location">
    <subcellularLocation>
        <location evidence="1">Cytoplasm</location>
        <location evidence="1">Cytoskeleton</location>
    </subcellularLocation>
</comment>
<comment type="caution">
    <text evidence="13">The sequence shown here is derived from an EMBL/GenBank/DDBJ whole genome shotgun (WGS) entry which is preliminary data.</text>
</comment>
<evidence type="ECO:0000256" key="2">
    <source>
        <dbReference type="ARBA" id="ARBA00009622"/>
    </source>
</evidence>
<dbReference type="Pfam" id="PF13676">
    <property type="entry name" value="TIR_2"/>
    <property type="match status" value="1"/>
</dbReference>
<gene>
    <name evidence="13" type="ORF">DYY88_07370</name>
</gene>
<dbReference type="PANTHER" id="PTHR45783:SF3">
    <property type="entry name" value="KINESIN LIGHT CHAIN"/>
    <property type="match status" value="1"/>
</dbReference>
<comment type="similarity">
    <text evidence="2">Belongs to the kinesin light chain family.</text>
</comment>
<evidence type="ECO:0000256" key="5">
    <source>
        <dbReference type="ARBA" id="ARBA00022737"/>
    </source>
</evidence>
<dbReference type="GO" id="GO:0007165">
    <property type="term" value="P:signal transduction"/>
    <property type="evidence" value="ECO:0007669"/>
    <property type="project" value="InterPro"/>
</dbReference>
<protein>
    <submittedName>
        <fullName evidence="13">Toll/interleukin-1 receptor domain-containing protein</fullName>
    </submittedName>
</protein>
<dbReference type="Proteomes" id="UP000292459">
    <property type="component" value="Unassembled WGS sequence"/>
</dbReference>
<dbReference type="PRINTS" id="PR00381">
    <property type="entry name" value="KINESINLIGHT"/>
</dbReference>
<feature type="repeat" description="TPR" evidence="10">
    <location>
        <begin position="627"/>
        <end position="660"/>
    </location>
</feature>
<organism evidence="13 14">
    <name type="scientific">Leptolyngbya iicbica LK</name>
    <dbReference type="NCBI Taxonomy" id="2294035"/>
    <lineage>
        <taxon>Bacteria</taxon>
        <taxon>Bacillati</taxon>
        <taxon>Cyanobacteriota</taxon>
        <taxon>Cyanophyceae</taxon>
        <taxon>Leptolyngbyales</taxon>
        <taxon>Leptolyngbyaceae</taxon>
        <taxon>Leptolyngbya group</taxon>
        <taxon>Leptolyngbya</taxon>
        <taxon>Leptolyngbya iicbica</taxon>
    </lineage>
</organism>
<dbReference type="AlphaFoldDB" id="A0A4Q7E7W9"/>
<keyword evidence="7" id="KW-0175">Coiled coil</keyword>
<keyword evidence="6 10" id="KW-0802">TPR repeat</keyword>
<dbReference type="PROSITE" id="PS50104">
    <property type="entry name" value="TIR"/>
    <property type="match status" value="1"/>
</dbReference>
<dbReference type="Gene3D" id="3.40.50.300">
    <property type="entry name" value="P-loop containing nucleotide triphosphate hydrolases"/>
    <property type="match status" value="1"/>
</dbReference>
<keyword evidence="8" id="KW-0505">Motor protein</keyword>
<evidence type="ECO:0000256" key="1">
    <source>
        <dbReference type="ARBA" id="ARBA00004245"/>
    </source>
</evidence>
<dbReference type="GO" id="GO:0005737">
    <property type="term" value="C:cytoplasm"/>
    <property type="evidence" value="ECO:0007669"/>
    <property type="project" value="TreeGrafter"/>
</dbReference>
<evidence type="ECO:0000256" key="10">
    <source>
        <dbReference type="PROSITE-ProRule" id="PRU00339"/>
    </source>
</evidence>
<dbReference type="InterPro" id="IPR002182">
    <property type="entry name" value="NB-ARC"/>
</dbReference>
<evidence type="ECO:0000256" key="7">
    <source>
        <dbReference type="ARBA" id="ARBA00023054"/>
    </source>
</evidence>
<evidence type="ECO:0000313" key="14">
    <source>
        <dbReference type="Proteomes" id="UP000292459"/>
    </source>
</evidence>
<evidence type="ECO:0000259" key="12">
    <source>
        <dbReference type="PROSITE" id="PS50104"/>
    </source>
</evidence>
<dbReference type="InterPro" id="IPR002151">
    <property type="entry name" value="Kinesin_light"/>
</dbReference>
<evidence type="ECO:0000256" key="9">
    <source>
        <dbReference type="ARBA" id="ARBA00023212"/>
    </source>
</evidence>
<feature type="repeat" description="TPR" evidence="10">
    <location>
        <begin position="711"/>
        <end position="744"/>
    </location>
</feature>
<keyword evidence="5" id="KW-0677">Repeat</keyword>
<feature type="repeat" description="TPR" evidence="10">
    <location>
        <begin position="669"/>
        <end position="702"/>
    </location>
</feature>